<keyword evidence="2" id="KW-1185">Reference proteome</keyword>
<sequence>MASALLHSLPGTGQDVDHVAPAMRQSSSDQMALAILQSLPEDVIGHIMTSPFTGDRYSPWHRGLVMHRSPVLPGDVTGHVMTGPVTGH</sequence>
<reference evidence="1" key="1">
    <citation type="journal article" date="2019" name="bioRxiv">
        <title>The Genome of the Zebra Mussel, Dreissena polymorpha: A Resource for Invasive Species Research.</title>
        <authorList>
            <person name="McCartney M.A."/>
            <person name="Auch B."/>
            <person name="Kono T."/>
            <person name="Mallez S."/>
            <person name="Zhang Y."/>
            <person name="Obille A."/>
            <person name="Becker A."/>
            <person name="Abrahante J.E."/>
            <person name="Garbe J."/>
            <person name="Badalamenti J.P."/>
            <person name="Herman A."/>
            <person name="Mangelson H."/>
            <person name="Liachko I."/>
            <person name="Sullivan S."/>
            <person name="Sone E.D."/>
            <person name="Koren S."/>
            <person name="Silverstein K.A.T."/>
            <person name="Beckman K.B."/>
            <person name="Gohl D.M."/>
        </authorList>
    </citation>
    <scope>NUCLEOTIDE SEQUENCE</scope>
    <source>
        <strain evidence="1">Duluth1</strain>
        <tissue evidence="1">Whole animal</tissue>
    </source>
</reference>
<dbReference type="Proteomes" id="UP000828390">
    <property type="component" value="Unassembled WGS sequence"/>
</dbReference>
<name>A0A9D4C1T6_DREPO</name>
<organism evidence="1 2">
    <name type="scientific">Dreissena polymorpha</name>
    <name type="common">Zebra mussel</name>
    <name type="synonym">Mytilus polymorpha</name>
    <dbReference type="NCBI Taxonomy" id="45954"/>
    <lineage>
        <taxon>Eukaryota</taxon>
        <taxon>Metazoa</taxon>
        <taxon>Spiralia</taxon>
        <taxon>Lophotrochozoa</taxon>
        <taxon>Mollusca</taxon>
        <taxon>Bivalvia</taxon>
        <taxon>Autobranchia</taxon>
        <taxon>Heteroconchia</taxon>
        <taxon>Euheterodonta</taxon>
        <taxon>Imparidentia</taxon>
        <taxon>Neoheterodontei</taxon>
        <taxon>Myida</taxon>
        <taxon>Dreissenoidea</taxon>
        <taxon>Dreissenidae</taxon>
        <taxon>Dreissena</taxon>
    </lineage>
</organism>
<gene>
    <name evidence="1" type="ORF">DPMN_058318</name>
</gene>
<comment type="caution">
    <text evidence="1">The sequence shown here is derived from an EMBL/GenBank/DDBJ whole genome shotgun (WGS) entry which is preliminary data.</text>
</comment>
<dbReference type="AlphaFoldDB" id="A0A9D4C1T6"/>
<evidence type="ECO:0000313" key="1">
    <source>
        <dbReference type="EMBL" id="KAH3715606.1"/>
    </source>
</evidence>
<proteinExistence type="predicted"/>
<dbReference type="EMBL" id="JAIWYP010000013">
    <property type="protein sequence ID" value="KAH3715606.1"/>
    <property type="molecule type" value="Genomic_DNA"/>
</dbReference>
<accession>A0A9D4C1T6</accession>
<evidence type="ECO:0000313" key="2">
    <source>
        <dbReference type="Proteomes" id="UP000828390"/>
    </source>
</evidence>
<reference evidence="1" key="2">
    <citation type="submission" date="2020-11" db="EMBL/GenBank/DDBJ databases">
        <authorList>
            <person name="McCartney M.A."/>
            <person name="Auch B."/>
            <person name="Kono T."/>
            <person name="Mallez S."/>
            <person name="Becker A."/>
            <person name="Gohl D.M."/>
            <person name="Silverstein K.A.T."/>
            <person name="Koren S."/>
            <person name="Bechman K.B."/>
            <person name="Herman A."/>
            <person name="Abrahante J.E."/>
            <person name="Garbe J."/>
        </authorList>
    </citation>
    <scope>NUCLEOTIDE SEQUENCE</scope>
    <source>
        <strain evidence="1">Duluth1</strain>
        <tissue evidence="1">Whole animal</tissue>
    </source>
</reference>
<protein>
    <submittedName>
        <fullName evidence="1">Uncharacterized protein</fullName>
    </submittedName>
</protein>